<dbReference type="Pfam" id="PF00650">
    <property type="entry name" value="CRAL_TRIO"/>
    <property type="match status" value="1"/>
</dbReference>
<dbReference type="Proteomes" id="UP001194746">
    <property type="component" value="Unassembled WGS sequence"/>
</dbReference>
<reference evidence="2" key="1">
    <citation type="journal article" date="2019" name="Beilstein J. Org. Chem.">
        <title>Nanangenines: drimane sesquiterpenoids as the dominant metabolite cohort of a novel Australian fungus, Aspergillus nanangensis.</title>
        <authorList>
            <person name="Lacey H.J."/>
            <person name="Gilchrist C.L.M."/>
            <person name="Crombie A."/>
            <person name="Kalaitzis J.A."/>
            <person name="Vuong D."/>
            <person name="Rutledge P.J."/>
            <person name="Turner P."/>
            <person name="Pitt J.I."/>
            <person name="Lacey E."/>
            <person name="Chooi Y.H."/>
            <person name="Piggott A.M."/>
        </authorList>
    </citation>
    <scope>NUCLEOTIDE SEQUENCE</scope>
    <source>
        <strain evidence="2">MST-FP2251</strain>
    </source>
</reference>
<keyword evidence="3" id="KW-1185">Reference proteome</keyword>
<dbReference type="InterPro" id="IPR051026">
    <property type="entry name" value="PI/PC_transfer"/>
</dbReference>
<dbReference type="Gene3D" id="3.40.525.10">
    <property type="entry name" value="CRAL-TRIO lipid binding domain"/>
    <property type="match status" value="1"/>
</dbReference>
<dbReference type="PANTHER" id="PTHR45657">
    <property type="entry name" value="CRAL-TRIO DOMAIN-CONTAINING PROTEIN YKL091C-RELATED"/>
    <property type="match status" value="1"/>
</dbReference>
<dbReference type="SMART" id="SM00516">
    <property type="entry name" value="SEC14"/>
    <property type="match status" value="1"/>
</dbReference>
<feature type="domain" description="CRAL-TRIO" evidence="1">
    <location>
        <begin position="113"/>
        <end position="291"/>
    </location>
</feature>
<gene>
    <name evidence="2" type="ORF">FE257_007041</name>
</gene>
<dbReference type="EMBL" id="VCAU01000033">
    <property type="protein sequence ID" value="KAF9889735.1"/>
    <property type="molecule type" value="Genomic_DNA"/>
</dbReference>
<protein>
    <recommendedName>
        <fullName evidence="1">CRAL-TRIO domain-containing protein</fullName>
    </recommendedName>
</protein>
<proteinExistence type="predicted"/>
<sequence length="364" mass="40331">MATTVELAATMDILHGLPPQHSAAFETFVKLCSDRGLLAQPTGLRENEVPDGLNDETALLRYLRARGFDPPSALKQFEAALTTHATNRISTVYNEIDTSEFESARLLYPHWSGRRTKTGHPICLFDIGHLNPSTLSDYEKSRSRTLTPDAPGVMTATQRASIAHDYLTRFVFPLCTAMRDRPDPEVPVTGAVYLVDLAAFTMKQGWDIKSYTSDIGELLMVGYPEVIQRLYVLNAPAYFAMMWGIMRKWLDRGTADKVVVLPAGEMLATLAMEIDKESIPKQFGGGLEWHKGSTPDIDAGIQAGLEWEGEKRELPTGPIKWVVESGRKTAVAVGKMDGVDRIARIAHVKDRDPEKMVEMDIVGV</sequence>
<reference evidence="2" key="2">
    <citation type="submission" date="2020-02" db="EMBL/GenBank/DDBJ databases">
        <authorList>
            <person name="Gilchrist C.L.M."/>
            <person name="Chooi Y.-H."/>
        </authorList>
    </citation>
    <scope>NUCLEOTIDE SEQUENCE</scope>
    <source>
        <strain evidence="2">MST-FP2251</strain>
    </source>
</reference>
<dbReference type="SMART" id="SM01100">
    <property type="entry name" value="CRAL_TRIO_N"/>
    <property type="match status" value="1"/>
</dbReference>
<dbReference type="CDD" id="cd00170">
    <property type="entry name" value="SEC14"/>
    <property type="match status" value="1"/>
</dbReference>
<dbReference type="InterPro" id="IPR001251">
    <property type="entry name" value="CRAL-TRIO_dom"/>
</dbReference>
<name>A0AAD4GUJ7_ASPNN</name>
<dbReference type="PANTHER" id="PTHR45657:SF20">
    <property type="entry name" value="CRAL_TRIO DOMAIN PROTEIN (AFU_ORTHOLOGUE AFUA_5G00680)"/>
    <property type="match status" value="1"/>
</dbReference>
<dbReference type="PROSITE" id="PS50191">
    <property type="entry name" value="CRAL_TRIO"/>
    <property type="match status" value="1"/>
</dbReference>
<dbReference type="InterPro" id="IPR011074">
    <property type="entry name" value="CRAL/TRIO_N_dom"/>
</dbReference>
<dbReference type="AlphaFoldDB" id="A0AAD4GUJ7"/>
<dbReference type="Gene3D" id="1.10.8.20">
    <property type="entry name" value="N-terminal domain of phosphatidylinositol transfer protein sec14p"/>
    <property type="match status" value="1"/>
</dbReference>
<organism evidence="2 3">
    <name type="scientific">Aspergillus nanangensis</name>
    <dbReference type="NCBI Taxonomy" id="2582783"/>
    <lineage>
        <taxon>Eukaryota</taxon>
        <taxon>Fungi</taxon>
        <taxon>Dikarya</taxon>
        <taxon>Ascomycota</taxon>
        <taxon>Pezizomycotina</taxon>
        <taxon>Eurotiomycetes</taxon>
        <taxon>Eurotiomycetidae</taxon>
        <taxon>Eurotiales</taxon>
        <taxon>Aspergillaceae</taxon>
        <taxon>Aspergillus</taxon>
        <taxon>Aspergillus subgen. Circumdati</taxon>
    </lineage>
</organism>
<dbReference type="SUPFAM" id="SSF52087">
    <property type="entry name" value="CRAL/TRIO domain"/>
    <property type="match status" value="1"/>
</dbReference>
<dbReference type="SUPFAM" id="SSF46938">
    <property type="entry name" value="CRAL/TRIO N-terminal domain"/>
    <property type="match status" value="1"/>
</dbReference>
<comment type="caution">
    <text evidence="2">The sequence shown here is derived from an EMBL/GenBank/DDBJ whole genome shotgun (WGS) entry which is preliminary data.</text>
</comment>
<evidence type="ECO:0000313" key="3">
    <source>
        <dbReference type="Proteomes" id="UP001194746"/>
    </source>
</evidence>
<evidence type="ECO:0000259" key="1">
    <source>
        <dbReference type="PROSITE" id="PS50191"/>
    </source>
</evidence>
<accession>A0AAD4GUJ7</accession>
<dbReference type="InterPro" id="IPR036865">
    <property type="entry name" value="CRAL-TRIO_dom_sf"/>
</dbReference>
<dbReference type="InterPro" id="IPR036273">
    <property type="entry name" value="CRAL/TRIO_N_dom_sf"/>
</dbReference>
<evidence type="ECO:0000313" key="2">
    <source>
        <dbReference type="EMBL" id="KAF9889735.1"/>
    </source>
</evidence>